<dbReference type="Gene3D" id="3.30.70.1070">
    <property type="entry name" value="Sporulation related repeat"/>
    <property type="match status" value="1"/>
</dbReference>
<sequence length="514" mass="55202">MKHKSIFSSCIQAFMVISVISLMNPGYEAHAEDHFSKPKIKHTEQLQKGLAYTHAVYGENDPNPGYMVDAAFTKTKKEADELLKELIGKGYAASIKTLAERAQDDPLRGSPLGYLVRTGPFQKETEAKSEQKKLVSSGYSKAKVVYQPEDGEKASGPWTVRVLEIFPEKWTGQMIPSLGSGIVPGREKLSGMASKKKAVAGINGGYFVMGPQDGTEGDLAGVSVINGELISEAVKGRTSLLIGKDNRSAISSVRTRLTVKGTDGMKAQLDGLNRDPGRIRGCGGLGDLETTLPKHDFTCTDKDELIQYNSIFGKKAPEGPGAEAVTDRTGKVLAVHKSRGSDIPFGGSVVAGTGKSAAWLLEHAVTGRKLRIEKMVFAGHRYIPAYKKMGIINGGPQLLKDGKIDIDAAKEGFHQPDDPEFYYRFGERRHPRTIAGIKPNGNVLLVTVDGRSPGYSIGMNFDEEAQLMKSLGAVDAVNLDGGGSTGMVIKSRLVTDPSDATGERPIGDGILLVP</sequence>
<accession>A0ABT8E0Q7</accession>
<dbReference type="PROSITE" id="PS51724">
    <property type="entry name" value="SPOR"/>
    <property type="match status" value="1"/>
</dbReference>
<keyword evidence="3" id="KW-1185">Reference proteome</keyword>
<evidence type="ECO:0000313" key="3">
    <source>
        <dbReference type="Proteomes" id="UP001168694"/>
    </source>
</evidence>
<protein>
    <submittedName>
        <fullName evidence="2">Phosphodiester glycosidase family protein</fullName>
    </submittedName>
</protein>
<feature type="domain" description="SPOR" evidence="1">
    <location>
        <begin position="60"/>
        <end position="147"/>
    </location>
</feature>
<dbReference type="PANTHER" id="PTHR40446">
    <property type="entry name" value="N-ACETYLGLUCOSAMINE-1-PHOSPHODIESTER ALPHA-N-ACETYLGLUCOSAMINIDASE"/>
    <property type="match status" value="1"/>
</dbReference>
<dbReference type="Proteomes" id="UP001168694">
    <property type="component" value="Unassembled WGS sequence"/>
</dbReference>
<dbReference type="InterPro" id="IPR018711">
    <property type="entry name" value="NAGPA"/>
</dbReference>
<dbReference type="Pfam" id="PF05036">
    <property type="entry name" value="SPOR"/>
    <property type="match status" value="1"/>
</dbReference>
<dbReference type="Pfam" id="PF09992">
    <property type="entry name" value="NAGPA"/>
    <property type="match status" value="1"/>
</dbReference>
<name>A0ABT8E0Q7_9BACL</name>
<keyword evidence="2" id="KW-0378">Hydrolase</keyword>
<proteinExistence type="predicted"/>
<organism evidence="2 3">
    <name type="scientific">Fictibacillus terranigra</name>
    <dbReference type="NCBI Taxonomy" id="3058424"/>
    <lineage>
        <taxon>Bacteria</taxon>
        <taxon>Bacillati</taxon>
        <taxon>Bacillota</taxon>
        <taxon>Bacilli</taxon>
        <taxon>Bacillales</taxon>
        <taxon>Fictibacillaceae</taxon>
        <taxon>Fictibacillus</taxon>
    </lineage>
</organism>
<gene>
    <name evidence="2" type="ORF">QYF49_00380</name>
</gene>
<dbReference type="SUPFAM" id="SSF110997">
    <property type="entry name" value="Sporulation related repeat"/>
    <property type="match status" value="1"/>
</dbReference>
<reference evidence="2" key="1">
    <citation type="submission" date="2023-06" db="EMBL/GenBank/DDBJ databases">
        <title>Draft Genome Sequences of Representative Paenibacillus Polymyxa, Bacillus cereus, Fictibacillus sp., and Brevibacillus agri Strains Isolated from Amazonian Dark Earth.</title>
        <authorList>
            <person name="Pellegrinetti T.A."/>
            <person name="Cunha I.C.M."/>
            <person name="Chaves M.G."/>
            <person name="Freitas A.S."/>
            <person name="Silva A.V.R."/>
            <person name="Tsai S.M."/>
            <person name="Mendes L.W."/>
        </authorList>
    </citation>
    <scope>NUCLEOTIDE SEQUENCE</scope>
    <source>
        <strain evidence="2">CENA-BCM004</strain>
    </source>
</reference>
<dbReference type="PANTHER" id="PTHR40446:SF2">
    <property type="entry name" value="N-ACETYLGLUCOSAMINE-1-PHOSPHODIESTER ALPHA-N-ACETYLGLUCOSAMINIDASE"/>
    <property type="match status" value="1"/>
</dbReference>
<evidence type="ECO:0000259" key="1">
    <source>
        <dbReference type="PROSITE" id="PS51724"/>
    </source>
</evidence>
<dbReference type="EMBL" id="JAUHLN010000001">
    <property type="protein sequence ID" value="MDN4071485.1"/>
    <property type="molecule type" value="Genomic_DNA"/>
</dbReference>
<comment type="caution">
    <text evidence="2">The sequence shown here is derived from an EMBL/GenBank/DDBJ whole genome shotgun (WGS) entry which is preliminary data.</text>
</comment>
<dbReference type="GO" id="GO:0016798">
    <property type="term" value="F:hydrolase activity, acting on glycosyl bonds"/>
    <property type="evidence" value="ECO:0007669"/>
    <property type="project" value="UniProtKB-KW"/>
</dbReference>
<dbReference type="InterPro" id="IPR036680">
    <property type="entry name" value="SPOR-like_sf"/>
</dbReference>
<dbReference type="RefSeq" id="WP_290397661.1">
    <property type="nucleotide sequence ID" value="NZ_JAUHLN010000001.1"/>
</dbReference>
<dbReference type="InterPro" id="IPR007730">
    <property type="entry name" value="SPOR-like_dom"/>
</dbReference>
<keyword evidence="2" id="KW-0326">Glycosidase</keyword>
<evidence type="ECO:0000313" key="2">
    <source>
        <dbReference type="EMBL" id="MDN4071485.1"/>
    </source>
</evidence>